<dbReference type="OrthoDB" id="9996127at2759"/>
<dbReference type="PANTHER" id="PTHR31001">
    <property type="entry name" value="UNCHARACTERIZED TRANSCRIPTIONAL REGULATORY PROTEIN"/>
    <property type="match status" value="1"/>
</dbReference>
<evidence type="ECO:0000259" key="5">
    <source>
        <dbReference type="PROSITE" id="PS50048"/>
    </source>
</evidence>
<sequence length="718" mass="81175">MQPVRAVLSCTSCRQRKLKCDRIEPCGNCIARNVDCVYVVHPRIRGSAQTNDGYQRLNARIRHLEQLISAADTPMPQRDASSDHICQHCGRVPDLTNGVLHGQPQQENTPDLLRDEQSGIKPGRIISSDSQTTYVCGVHWAAIYNEITDISRQLDQDSSTDDFEESEAGYGNGPMLLGGLWPTASLEDILSDIPPRDLADRLVSRYFNSLDPSVVLLHAPTFEQEYKGFWLDEKKPKAQWLGLLFGILSMGTFLYLRSRDPLPGTFDNPKALMDIFQRRSTECLILSKYSSSPGTHTMEALLLNIQNEFLRHREAHLGIWILGGVVVRLAMRMGYHRDSAGYSQVSVFHGEMRRRVWAMILQLDTLTSCQLGLPPMIQELQCDTQLPRNLLDDDFGPDSVQLPSARPETELTPVLYTITKSRLLTVFRAIFNQVSLGRLEAYTEIMALDQRLRNEHASISPRFRMTNLENSVTTSVYLLMRRYNIEFLFQKARCILHRHHMTKSYRDSTFSFSRSSCIDAAMAILSHQANILREVQVGGLLYRDKWFVSSLEQHDFLLASMIICLELSFRARGEAPAAGPSDADSFPKYSERNLVESLRNSRHFWDEFKATAPEAQQAFHIVSVMLDMISRGSRPQKDRHVMYMENAENTGNLQGNPQVDTATTGDPISSGSSQLNSQSDPTQAFTHTFNSAVEGIEAFINSPDAVDWALWETFIKIS</sequence>
<dbReference type="SMART" id="SM00066">
    <property type="entry name" value="GAL4"/>
    <property type="match status" value="1"/>
</dbReference>
<dbReference type="InterPro" id="IPR007219">
    <property type="entry name" value="XnlR_reg_dom"/>
</dbReference>
<evidence type="ECO:0000313" key="6">
    <source>
        <dbReference type="EMBL" id="PTB39047.1"/>
    </source>
</evidence>
<organism evidence="6 7">
    <name type="scientific">Trichoderma asperellum (strain ATCC 204424 / CBS 433.97 / NBRC 101777)</name>
    <dbReference type="NCBI Taxonomy" id="1042311"/>
    <lineage>
        <taxon>Eukaryota</taxon>
        <taxon>Fungi</taxon>
        <taxon>Dikarya</taxon>
        <taxon>Ascomycota</taxon>
        <taxon>Pezizomycotina</taxon>
        <taxon>Sordariomycetes</taxon>
        <taxon>Hypocreomycetidae</taxon>
        <taxon>Hypocreales</taxon>
        <taxon>Hypocreaceae</taxon>
        <taxon>Trichoderma</taxon>
    </lineage>
</organism>
<feature type="compositionally biased region" description="Low complexity" evidence="4">
    <location>
        <begin position="669"/>
        <end position="679"/>
    </location>
</feature>
<dbReference type="Gene3D" id="4.10.240.10">
    <property type="entry name" value="Zn(2)-C6 fungal-type DNA-binding domain"/>
    <property type="match status" value="1"/>
</dbReference>
<evidence type="ECO:0000256" key="4">
    <source>
        <dbReference type="SAM" id="MobiDB-lite"/>
    </source>
</evidence>
<protein>
    <recommendedName>
        <fullName evidence="5">Zn(2)-C6 fungal-type domain-containing protein</fullName>
    </recommendedName>
</protein>
<dbReference type="CDD" id="cd00067">
    <property type="entry name" value="GAL4"/>
    <property type="match status" value="1"/>
</dbReference>
<dbReference type="CDD" id="cd12148">
    <property type="entry name" value="fungal_TF_MHR"/>
    <property type="match status" value="1"/>
</dbReference>
<feature type="domain" description="Zn(2)-C6 fungal-type" evidence="5">
    <location>
        <begin position="9"/>
        <end position="38"/>
    </location>
</feature>
<evidence type="ECO:0000256" key="1">
    <source>
        <dbReference type="ARBA" id="ARBA00004123"/>
    </source>
</evidence>
<reference evidence="6 7" key="1">
    <citation type="submission" date="2016-07" db="EMBL/GenBank/DDBJ databases">
        <title>Multiple horizontal gene transfer events from other fungi enriched the ability of initially mycotrophic Trichoderma (Ascomycota) to feed on dead plant biomass.</title>
        <authorList>
            <consortium name="DOE Joint Genome Institute"/>
            <person name="Aerts A."/>
            <person name="Atanasova L."/>
            <person name="Chenthamara K."/>
            <person name="Zhang J."/>
            <person name="Grujic M."/>
            <person name="Henrissat B."/>
            <person name="Kuo A."/>
            <person name="Salamov A."/>
            <person name="Lipzen A."/>
            <person name="Labutti K."/>
            <person name="Barry K."/>
            <person name="Miao Y."/>
            <person name="Rahimi M.J."/>
            <person name="Shen Q."/>
            <person name="Grigoriev I.V."/>
            <person name="Kubicek C.P."/>
            <person name="Druzhinina I.S."/>
        </authorList>
    </citation>
    <scope>NUCLEOTIDE SEQUENCE [LARGE SCALE GENOMIC DNA]</scope>
    <source>
        <strain evidence="6 7">CBS 433.97</strain>
    </source>
</reference>
<dbReference type="GO" id="GO:0008270">
    <property type="term" value="F:zinc ion binding"/>
    <property type="evidence" value="ECO:0007669"/>
    <property type="project" value="InterPro"/>
</dbReference>
<dbReference type="STRING" id="1042311.A0A2T3Z2L4"/>
<dbReference type="GO" id="GO:0000981">
    <property type="term" value="F:DNA-binding transcription factor activity, RNA polymerase II-specific"/>
    <property type="evidence" value="ECO:0007669"/>
    <property type="project" value="InterPro"/>
</dbReference>
<dbReference type="SUPFAM" id="SSF57701">
    <property type="entry name" value="Zn2/Cys6 DNA-binding domain"/>
    <property type="match status" value="1"/>
</dbReference>
<keyword evidence="2" id="KW-0479">Metal-binding</keyword>
<comment type="subcellular location">
    <subcellularLocation>
        <location evidence="1">Nucleus</location>
    </subcellularLocation>
</comment>
<evidence type="ECO:0000313" key="7">
    <source>
        <dbReference type="Proteomes" id="UP000240493"/>
    </source>
</evidence>
<proteinExistence type="predicted"/>
<dbReference type="PANTHER" id="PTHR31001:SF49">
    <property type="entry name" value="ZN(II)2CYS6 TRANSCRIPTION FACTOR (EUROFUNG)"/>
    <property type="match status" value="1"/>
</dbReference>
<feature type="region of interest" description="Disordered" evidence="4">
    <location>
        <begin position="649"/>
        <end position="683"/>
    </location>
</feature>
<dbReference type="PROSITE" id="PS50048">
    <property type="entry name" value="ZN2_CY6_FUNGAL_2"/>
    <property type="match status" value="1"/>
</dbReference>
<dbReference type="PROSITE" id="PS00463">
    <property type="entry name" value="ZN2_CY6_FUNGAL_1"/>
    <property type="match status" value="1"/>
</dbReference>
<dbReference type="Pfam" id="PF00172">
    <property type="entry name" value="Zn_clus"/>
    <property type="match status" value="1"/>
</dbReference>
<evidence type="ECO:0000256" key="3">
    <source>
        <dbReference type="ARBA" id="ARBA00023242"/>
    </source>
</evidence>
<gene>
    <name evidence="6" type="ORF">M441DRAFT_82149</name>
</gene>
<feature type="compositionally biased region" description="Polar residues" evidence="4">
    <location>
        <begin position="649"/>
        <end position="667"/>
    </location>
</feature>
<dbReference type="InterPro" id="IPR001138">
    <property type="entry name" value="Zn2Cys6_DnaBD"/>
</dbReference>
<name>A0A2T3Z2L4_TRIA4</name>
<dbReference type="GO" id="GO:0005634">
    <property type="term" value="C:nucleus"/>
    <property type="evidence" value="ECO:0007669"/>
    <property type="project" value="UniProtKB-SubCell"/>
</dbReference>
<dbReference type="SMART" id="SM00906">
    <property type="entry name" value="Fungal_trans"/>
    <property type="match status" value="1"/>
</dbReference>
<dbReference type="InterPro" id="IPR050613">
    <property type="entry name" value="Sec_Metabolite_Reg"/>
</dbReference>
<accession>A0A2T3Z2L4</accession>
<keyword evidence="7" id="KW-1185">Reference proteome</keyword>
<keyword evidence="3" id="KW-0539">Nucleus</keyword>
<evidence type="ECO:0000256" key="2">
    <source>
        <dbReference type="ARBA" id="ARBA00022723"/>
    </source>
</evidence>
<dbReference type="GO" id="GO:0006351">
    <property type="term" value="P:DNA-templated transcription"/>
    <property type="evidence" value="ECO:0007669"/>
    <property type="project" value="InterPro"/>
</dbReference>
<dbReference type="EMBL" id="KZ679265">
    <property type="protein sequence ID" value="PTB39047.1"/>
    <property type="molecule type" value="Genomic_DNA"/>
</dbReference>
<dbReference type="InterPro" id="IPR036864">
    <property type="entry name" value="Zn2-C6_fun-type_DNA-bd_sf"/>
</dbReference>
<dbReference type="GO" id="GO:0003677">
    <property type="term" value="F:DNA binding"/>
    <property type="evidence" value="ECO:0007669"/>
    <property type="project" value="InterPro"/>
</dbReference>
<dbReference type="Proteomes" id="UP000240493">
    <property type="component" value="Unassembled WGS sequence"/>
</dbReference>
<dbReference type="Pfam" id="PF04082">
    <property type="entry name" value="Fungal_trans"/>
    <property type="match status" value="1"/>
</dbReference>
<dbReference type="AlphaFoldDB" id="A0A2T3Z2L4"/>